<feature type="binding site" evidence="2">
    <location>
        <position position="67"/>
    </location>
    <ligand>
        <name>Fe cation</name>
        <dbReference type="ChEBI" id="CHEBI:24875"/>
    </ligand>
</feature>
<feature type="domain" description="Pirin C-terminal" evidence="5">
    <location>
        <begin position="186"/>
        <end position="287"/>
    </location>
</feature>
<dbReference type="InterPro" id="IPR011051">
    <property type="entry name" value="RmlC_Cupin_sf"/>
</dbReference>
<dbReference type="AlphaFoldDB" id="A0A0C1FLH4"/>
<dbReference type="EMBL" id="JSYL01000005">
    <property type="protein sequence ID" value="KIA88784.1"/>
    <property type="molecule type" value="Genomic_DNA"/>
</dbReference>
<dbReference type="InterPro" id="IPR053186">
    <property type="entry name" value="QDO-related"/>
</dbReference>
<feature type="binding site" evidence="2">
    <location>
        <position position="109"/>
    </location>
    <ligand>
        <name>Fe cation</name>
        <dbReference type="ChEBI" id="CHEBI:24875"/>
    </ligand>
</feature>
<comment type="similarity">
    <text evidence="1 3">Belongs to the pirin family.</text>
</comment>
<evidence type="ECO:0000313" key="6">
    <source>
        <dbReference type="EMBL" id="KIA88784.1"/>
    </source>
</evidence>
<dbReference type="CDD" id="cd02247">
    <property type="entry name" value="cupin_pirin_C"/>
    <property type="match status" value="1"/>
</dbReference>
<evidence type="ECO:0000259" key="5">
    <source>
        <dbReference type="Pfam" id="PF05726"/>
    </source>
</evidence>
<dbReference type="STRING" id="266749.SAMN05421876_107135"/>
<dbReference type="SUPFAM" id="SSF51182">
    <property type="entry name" value="RmlC-like cupins"/>
    <property type="match status" value="1"/>
</dbReference>
<keyword evidence="2" id="KW-0479">Metal-binding</keyword>
<dbReference type="Pfam" id="PF02678">
    <property type="entry name" value="Pirin"/>
    <property type="match status" value="1"/>
</dbReference>
<accession>A0A0C1FLH4</accession>
<dbReference type="PANTHER" id="PTHR43594:SF1">
    <property type="entry name" value="QUERCETIN 2,3-DIOXYGENASE PA2418-RELATED"/>
    <property type="match status" value="1"/>
</dbReference>
<dbReference type="PIRSF" id="PIRSF006232">
    <property type="entry name" value="Pirin"/>
    <property type="match status" value="1"/>
</dbReference>
<feature type="binding site" evidence="2">
    <location>
        <position position="111"/>
    </location>
    <ligand>
        <name>Fe cation</name>
        <dbReference type="ChEBI" id="CHEBI:24875"/>
    </ligand>
</feature>
<dbReference type="Pfam" id="PF05726">
    <property type="entry name" value="Pirin_C"/>
    <property type="match status" value="1"/>
</dbReference>
<keyword evidence="7" id="KW-1185">Reference proteome</keyword>
<organism evidence="6 7">
    <name type="scientific">Kaistella jeonii</name>
    <dbReference type="NCBI Taxonomy" id="266749"/>
    <lineage>
        <taxon>Bacteria</taxon>
        <taxon>Pseudomonadati</taxon>
        <taxon>Bacteroidota</taxon>
        <taxon>Flavobacteriia</taxon>
        <taxon>Flavobacteriales</taxon>
        <taxon>Weeksellaceae</taxon>
        <taxon>Chryseobacterium group</taxon>
        <taxon>Kaistella</taxon>
    </lineage>
</organism>
<dbReference type="RefSeq" id="WP_039351900.1">
    <property type="nucleotide sequence ID" value="NZ_FOLA01000007.1"/>
</dbReference>
<evidence type="ECO:0000256" key="3">
    <source>
        <dbReference type="RuleBase" id="RU003457"/>
    </source>
</evidence>
<comment type="cofactor">
    <cofactor evidence="2">
        <name>Fe cation</name>
        <dbReference type="ChEBI" id="CHEBI:24875"/>
    </cofactor>
    <text evidence="2">Binds 1 Fe cation per subunit.</text>
</comment>
<evidence type="ECO:0000313" key="7">
    <source>
        <dbReference type="Proteomes" id="UP000031473"/>
    </source>
</evidence>
<dbReference type="InterPro" id="IPR008778">
    <property type="entry name" value="Pirin_C_dom"/>
</dbReference>
<dbReference type="PANTHER" id="PTHR43594">
    <property type="entry name" value="QUERCETIN 2,3-DIOXYGENASE"/>
    <property type="match status" value="1"/>
</dbReference>
<evidence type="ECO:0000259" key="4">
    <source>
        <dbReference type="Pfam" id="PF02678"/>
    </source>
</evidence>
<feature type="binding site" evidence="2">
    <location>
        <position position="65"/>
    </location>
    <ligand>
        <name>Fe cation</name>
        <dbReference type="ChEBI" id="CHEBI:24875"/>
    </ligand>
</feature>
<evidence type="ECO:0000256" key="1">
    <source>
        <dbReference type="ARBA" id="ARBA00008416"/>
    </source>
</evidence>
<proteinExistence type="inferred from homology"/>
<dbReference type="InterPro" id="IPR003829">
    <property type="entry name" value="Pirin_N_dom"/>
</dbReference>
<dbReference type="GO" id="GO:0046872">
    <property type="term" value="F:metal ion binding"/>
    <property type="evidence" value="ECO:0007669"/>
    <property type="project" value="UniProtKB-KW"/>
</dbReference>
<dbReference type="OrthoDB" id="321327at2"/>
<protein>
    <submittedName>
        <fullName evidence="6">Short-chain dehydrogenase</fullName>
    </submittedName>
</protein>
<feature type="domain" description="Pirin N-terminal" evidence="4">
    <location>
        <begin position="34"/>
        <end position="131"/>
    </location>
</feature>
<gene>
    <name evidence="6" type="ORF">OA86_08990</name>
</gene>
<dbReference type="InterPro" id="IPR014710">
    <property type="entry name" value="RmlC-like_jellyroll"/>
</dbReference>
<dbReference type="InterPro" id="IPR012093">
    <property type="entry name" value="Pirin"/>
</dbReference>
<evidence type="ECO:0000256" key="2">
    <source>
        <dbReference type="PIRSR" id="PIRSR006232-1"/>
    </source>
</evidence>
<dbReference type="Gene3D" id="2.60.120.10">
    <property type="entry name" value="Jelly Rolls"/>
    <property type="match status" value="2"/>
</dbReference>
<sequence>MSTKKVEIIAQPQQPHFVGDGFRVHNFIPSSFGLDMKRMDPFIMLDYNSKFHFSGTDTPRGVGVHPHRGFETVTIAYQGKVEHNDSAGGGGIIGEGDVQWMTAASGVLHKEFHETDWAKQGGIFQMVQLWVNLPAKDKMSPPKYQAISNAEIKKIDLGENGTVEVIAGEYNAVKGPGTTFSPVHLMNAKLKTSGKAEFNFPPNFSTAALVIEGNVIVNGEEKVATDHFALFEKEGETFTIEATENSVVLILSGEPLNEPIFSHLPFVMNSREEIVRAFDDYNNGKFGYLED</sequence>
<dbReference type="Proteomes" id="UP000031473">
    <property type="component" value="Unassembled WGS sequence"/>
</dbReference>
<name>A0A0C1FLH4_9FLAO</name>
<keyword evidence="2" id="KW-0408">Iron</keyword>
<comment type="caution">
    <text evidence="6">The sequence shown here is derived from an EMBL/GenBank/DDBJ whole genome shotgun (WGS) entry which is preliminary data.</text>
</comment>
<reference evidence="6 7" key="1">
    <citation type="submission" date="2014-10" db="EMBL/GenBank/DDBJ databases">
        <title>Kaistella jeonii genome.</title>
        <authorList>
            <person name="Clayton J.T."/>
            <person name="Newman J.D."/>
        </authorList>
    </citation>
    <scope>NUCLEOTIDE SEQUENCE [LARGE SCALE GENOMIC DNA]</scope>
    <source>
        <strain evidence="6 7">DSM 17048</strain>
    </source>
</reference>